<sequence>MKITFYGHSTFGIEISGKLIIIDPFISGNPLASHIDINALQPDYILISHAHQDHVLDVEWLAKQSDALIISNFEIVSHYESKGFKGMSLNHGGTVGFDRFSVKYVKAVHSSSFADGTYGGEPGGFVISSKEKSLYYAGDTALTYDMKLIPLYAALDAVILPVGDTFTMGYEDAAMASDFVECPKVIGCHFNTFPPIQIDAEIAKDYFSALNKELVLLEIGTSLEI</sequence>
<dbReference type="HAMAP" id="MF_00457">
    <property type="entry name" value="UPF0173"/>
    <property type="match status" value="1"/>
</dbReference>
<evidence type="ECO:0000313" key="4">
    <source>
        <dbReference type="EMBL" id="GGH00612.1"/>
    </source>
</evidence>
<dbReference type="SUPFAM" id="SSF56281">
    <property type="entry name" value="Metallo-hydrolase/oxidoreductase"/>
    <property type="match status" value="1"/>
</dbReference>
<dbReference type="PANTHER" id="PTHR43546">
    <property type="entry name" value="UPF0173 METAL-DEPENDENT HYDROLASE MJ1163-RELATED"/>
    <property type="match status" value="1"/>
</dbReference>
<dbReference type="SMART" id="SM00849">
    <property type="entry name" value="Lactamase_B"/>
    <property type="match status" value="1"/>
</dbReference>
<evidence type="ECO:0000256" key="1">
    <source>
        <dbReference type="ARBA" id="ARBA00022801"/>
    </source>
</evidence>
<dbReference type="Gene3D" id="3.60.15.10">
    <property type="entry name" value="Ribonuclease Z/Hydroxyacylglutathione hydrolase-like"/>
    <property type="match status" value="1"/>
</dbReference>
<dbReference type="InterPro" id="IPR001279">
    <property type="entry name" value="Metallo-B-lactamas"/>
</dbReference>
<evidence type="ECO:0000256" key="2">
    <source>
        <dbReference type="HAMAP-Rule" id="MF_00457"/>
    </source>
</evidence>
<reference evidence="4" key="2">
    <citation type="submission" date="2020-09" db="EMBL/GenBank/DDBJ databases">
        <authorList>
            <person name="Sun Q."/>
            <person name="Zhou Y."/>
        </authorList>
    </citation>
    <scope>NUCLEOTIDE SEQUENCE</scope>
    <source>
        <strain evidence="4">CGMCC 1.15763</strain>
    </source>
</reference>
<dbReference type="RefSeq" id="WP_188599093.1">
    <property type="nucleotide sequence ID" value="NZ_BMJW01000002.1"/>
</dbReference>
<name>A0A917MDX4_9FLAO</name>
<proteinExistence type="inferred from homology"/>
<dbReference type="Proteomes" id="UP000633278">
    <property type="component" value="Unassembled WGS sequence"/>
</dbReference>
<protein>
    <recommendedName>
        <fullName evidence="2">UPF0173 metal-dependent hydrolase GCM10011416_19040</fullName>
    </recommendedName>
</protein>
<comment type="caution">
    <text evidence="4">The sequence shown here is derived from an EMBL/GenBank/DDBJ whole genome shotgun (WGS) entry which is preliminary data.</text>
</comment>
<dbReference type="NCBIfam" id="NF001911">
    <property type="entry name" value="PRK00685.1"/>
    <property type="match status" value="1"/>
</dbReference>
<dbReference type="InterPro" id="IPR036866">
    <property type="entry name" value="RibonucZ/Hydroxyglut_hydro"/>
</dbReference>
<dbReference type="AlphaFoldDB" id="A0A917MDX4"/>
<accession>A0A917MDX4</accession>
<evidence type="ECO:0000313" key="5">
    <source>
        <dbReference type="Proteomes" id="UP000633278"/>
    </source>
</evidence>
<dbReference type="GO" id="GO:0016787">
    <property type="term" value="F:hydrolase activity"/>
    <property type="evidence" value="ECO:0007669"/>
    <property type="project" value="UniProtKB-UniRule"/>
</dbReference>
<dbReference type="EMBL" id="BMJW01000002">
    <property type="protein sequence ID" value="GGH00612.1"/>
    <property type="molecule type" value="Genomic_DNA"/>
</dbReference>
<evidence type="ECO:0000259" key="3">
    <source>
        <dbReference type="SMART" id="SM00849"/>
    </source>
</evidence>
<keyword evidence="1 2" id="KW-0378">Hydrolase</keyword>
<organism evidence="4 5">
    <name type="scientific">Polaribacter pacificus</name>
    <dbReference type="NCBI Taxonomy" id="1775173"/>
    <lineage>
        <taxon>Bacteria</taxon>
        <taxon>Pseudomonadati</taxon>
        <taxon>Bacteroidota</taxon>
        <taxon>Flavobacteriia</taxon>
        <taxon>Flavobacteriales</taxon>
        <taxon>Flavobacteriaceae</taxon>
    </lineage>
</organism>
<dbReference type="Pfam" id="PF13483">
    <property type="entry name" value="Lactamase_B_3"/>
    <property type="match status" value="1"/>
</dbReference>
<dbReference type="InterPro" id="IPR050114">
    <property type="entry name" value="UPF0173_UPF0282_UlaG_hydrolase"/>
</dbReference>
<reference evidence="4" key="1">
    <citation type="journal article" date="2014" name="Int. J. Syst. Evol. Microbiol.">
        <title>Complete genome sequence of Corynebacterium casei LMG S-19264T (=DSM 44701T), isolated from a smear-ripened cheese.</title>
        <authorList>
            <consortium name="US DOE Joint Genome Institute (JGI-PGF)"/>
            <person name="Walter F."/>
            <person name="Albersmeier A."/>
            <person name="Kalinowski J."/>
            <person name="Ruckert C."/>
        </authorList>
    </citation>
    <scope>NUCLEOTIDE SEQUENCE</scope>
    <source>
        <strain evidence="4">CGMCC 1.15763</strain>
    </source>
</reference>
<comment type="similarity">
    <text evidence="2">Belongs to the UPF0173 family.</text>
</comment>
<keyword evidence="5" id="KW-1185">Reference proteome</keyword>
<feature type="domain" description="Metallo-beta-lactamase" evidence="3">
    <location>
        <begin position="7"/>
        <end position="189"/>
    </location>
</feature>
<gene>
    <name evidence="4" type="ORF">GCM10011416_19040</name>
</gene>
<dbReference type="InterPro" id="IPR022877">
    <property type="entry name" value="UPF0173"/>
</dbReference>
<dbReference type="PANTHER" id="PTHR43546:SF3">
    <property type="entry name" value="UPF0173 METAL-DEPENDENT HYDROLASE MJ1163"/>
    <property type="match status" value="1"/>
</dbReference>